<feature type="transmembrane region" description="Helical" evidence="7">
    <location>
        <begin position="226"/>
        <end position="248"/>
    </location>
</feature>
<dbReference type="AlphaFoldDB" id="A0A7H0F034"/>
<evidence type="ECO:0000256" key="7">
    <source>
        <dbReference type="SAM" id="Phobius"/>
    </source>
</evidence>
<evidence type="ECO:0000256" key="3">
    <source>
        <dbReference type="ARBA" id="ARBA00022475"/>
    </source>
</evidence>
<sequence>MFIFRIIWLGQLFYLIGISMTSFALNISVFRQTGSATQFALLMLTCTIPPIIISPVAGTLVDKWDRRMTMIIAHIIIGVLTLSLLIIATIGQIEIWQIYLINIFASIIGTFSNPAYKAAITSLVPAEELSRASGMVQLSMGIQQIVGPLIAGAILDVIHLQGILTIDFLGLLIALTTLISVKFGEKIHRTEENNYQPSISFLWHVLWRDVTDGWTYLIKCPGLTSLVIILTVYQFSIGFVTVLFYPLALSLTTPSELGKIVFLSGIGMILGSLLMSSWKYQWQNLITTILIAMSLSGMAIAIGGSRPSLLQMYIGTILFFFNTPFINGMIQILFQTRVAENLQGRVFALTGAISSAATPLASIVAAPLSDYVFEPLMGFDGTWSKAFIGQLIGTGPGRGTGLLFVIVGCFITTTAIIASQHPRIRQLELAE</sequence>
<feature type="transmembrane region" description="Helical" evidence="7">
    <location>
        <begin position="260"/>
        <end position="278"/>
    </location>
</feature>
<dbReference type="GO" id="GO:0005886">
    <property type="term" value="C:plasma membrane"/>
    <property type="evidence" value="ECO:0007669"/>
    <property type="project" value="UniProtKB-SubCell"/>
</dbReference>
<dbReference type="InterPro" id="IPR011701">
    <property type="entry name" value="MFS"/>
</dbReference>
<evidence type="ECO:0000313" key="9">
    <source>
        <dbReference type="EMBL" id="QNP29400.1"/>
    </source>
</evidence>
<dbReference type="InterPro" id="IPR036259">
    <property type="entry name" value="MFS_trans_sf"/>
</dbReference>
<name>A0A7H0F034_9CYAN</name>
<dbReference type="Gene3D" id="1.20.1250.20">
    <property type="entry name" value="MFS general substrate transporter like domains"/>
    <property type="match status" value="1"/>
</dbReference>
<feature type="transmembrane region" description="Helical" evidence="7">
    <location>
        <begin position="70"/>
        <end position="90"/>
    </location>
</feature>
<keyword evidence="3" id="KW-1003">Cell membrane</keyword>
<dbReference type="PROSITE" id="PS50850">
    <property type="entry name" value="MFS"/>
    <property type="match status" value="1"/>
</dbReference>
<feature type="transmembrane region" description="Helical" evidence="7">
    <location>
        <begin position="401"/>
        <end position="418"/>
    </location>
</feature>
<feature type="domain" description="Major facilitator superfamily (MFS) profile" evidence="8">
    <location>
        <begin position="1"/>
        <end position="188"/>
    </location>
</feature>
<feature type="transmembrane region" description="Helical" evidence="7">
    <location>
        <begin position="310"/>
        <end position="334"/>
    </location>
</feature>
<feature type="transmembrane region" description="Helical" evidence="7">
    <location>
        <begin position="36"/>
        <end position="58"/>
    </location>
</feature>
<evidence type="ECO:0000259" key="8">
    <source>
        <dbReference type="PROSITE" id="PS50850"/>
    </source>
</evidence>
<dbReference type="PANTHER" id="PTHR43266:SF2">
    <property type="entry name" value="MAJOR FACILITATOR SUPERFAMILY (MFS) PROFILE DOMAIN-CONTAINING PROTEIN"/>
    <property type="match status" value="1"/>
</dbReference>
<feature type="transmembrane region" description="Helical" evidence="7">
    <location>
        <begin position="12"/>
        <end position="30"/>
    </location>
</feature>
<gene>
    <name evidence="9" type="ORF">IAR63_16515</name>
</gene>
<protein>
    <submittedName>
        <fullName evidence="9">MFS transporter</fullName>
    </submittedName>
</protein>
<feature type="transmembrane region" description="Helical" evidence="7">
    <location>
        <begin position="161"/>
        <end position="181"/>
    </location>
</feature>
<evidence type="ECO:0000256" key="2">
    <source>
        <dbReference type="ARBA" id="ARBA00022448"/>
    </source>
</evidence>
<dbReference type="GO" id="GO:0022857">
    <property type="term" value="F:transmembrane transporter activity"/>
    <property type="evidence" value="ECO:0007669"/>
    <property type="project" value="InterPro"/>
</dbReference>
<evidence type="ECO:0000256" key="4">
    <source>
        <dbReference type="ARBA" id="ARBA00022692"/>
    </source>
</evidence>
<dbReference type="KEGG" id="ccur:IAR63_16515"/>
<dbReference type="CDD" id="cd06173">
    <property type="entry name" value="MFS_MefA_like"/>
    <property type="match status" value="1"/>
</dbReference>
<keyword evidence="10" id="KW-1185">Reference proteome</keyword>
<dbReference type="EMBL" id="CP060822">
    <property type="protein sequence ID" value="QNP29400.1"/>
    <property type="molecule type" value="Genomic_DNA"/>
</dbReference>
<accession>A0A7H0F034</accession>
<organism evidence="9 10">
    <name type="scientific">Cylindrospermopsis curvispora GIHE-G1</name>
    <dbReference type="NCBI Taxonomy" id="2666332"/>
    <lineage>
        <taxon>Bacteria</taxon>
        <taxon>Bacillati</taxon>
        <taxon>Cyanobacteriota</taxon>
        <taxon>Cyanophyceae</taxon>
        <taxon>Nostocales</taxon>
        <taxon>Aphanizomenonaceae</taxon>
        <taxon>Cylindrospermopsis</taxon>
    </lineage>
</organism>
<keyword evidence="5 7" id="KW-1133">Transmembrane helix</keyword>
<evidence type="ECO:0000256" key="6">
    <source>
        <dbReference type="ARBA" id="ARBA00023136"/>
    </source>
</evidence>
<dbReference type="Pfam" id="PF07690">
    <property type="entry name" value="MFS_1"/>
    <property type="match status" value="1"/>
</dbReference>
<reference evidence="9 10" key="1">
    <citation type="submission" date="2020-08" db="EMBL/GenBank/DDBJ databases">
        <title>Complete genome sequence of Raphidiopsis curvispora isolated from drinking water reservoir in South Korea.</title>
        <authorList>
            <person name="Jeong J."/>
        </authorList>
    </citation>
    <scope>NUCLEOTIDE SEQUENCE [LARGE SCALE GENOMIC DNA]</scope>
    <source>
        <strain evidence="9 10">GIHE-G1</strain>
    </source>
</reference>
<feature type="transmembrane region" description="Helical" evidence="7">
    <location>
        <begin position="346"/>
        <end position="368"/>
    </location>
</feature>
<comment type="subcellular location">
    <subcellularLocation>
        <location evidence="1">Cell membrane</location>
        <topology evidence="1">Multi-pass membrane protein</topology>
    </subcellularLocation>
</comment>
<dbReference type="Proteomes" id="UP000516013">
    <property type="component" value="Chromosome"/>
</dbReference>
<feature type="transmembrane region" description="Helical" evidence="7">
    <location>
        <begin position="285"/>
        <end position="304"/>
    </location>
</feature>
<dbReference type="InterPro" id="IPR020846">
    <property type="entry name" value="MFS_dom"/>
</dbReference>
<evidence type="ECO:0000256" key="1">
    <source>
        <dbReference type="ARBA" id="ARBA00004651"/>
    </source>
</evidence>
<keyword evidence="6 7" id="KW-0472">Membrane</keyword>
<dbReference type="SUPFAM" id="SSF103473">
    <property type="entry name" value="MFS general substrate transporter"/>
    <property type="match status" value="1"/>
</dbReference>
<evidence type="ECO:0000313" key="10">
    <source>
        <dbReference type="Proteomes" id="UP000516013"/>
    </source>
</evidence>
<keyword evidence="4 7" id="KW-0812">Transmembrane</keyword>
<evidence type="ECO:0000256" key="5">
    <source>
        <dbReference type="ARBA" id="ARBA00022989"/>
    </source>
</evidence>
<dbReference type="PANTHER" id="PTHR43266">
    <property type="entry name" value="MACROLIDE-EFFLUX PROTEIN"/>
    <property type="match status" value="1"/>
</dbReference>
<proteinExistence type="predicted"/>
<keyword evidence="2" id="KW-0813">Transport</keyword>